<comment type="function">
    <text evidence="11">Part of the Sec protein translocase complex. Interacts with the SecYEG preprotein conducting channel. Has a central role in coupling the hydrolysis of ATP to the transfer of proteins into and across the cell membrane, serving as an ATP-driven molecular motor driving the stepwise translocation of polypeptide chains across the membrane.</text>
</comment>
<feature type="binding site" evidence="11">
    <location>
        <position position="494"/>
    </location>
    <ligand>
        <name>ATP</name>
        <dbReference type="ChEBI" id="CHEBI:30616"/>
    </ligand>
</feature>
<keyword evidence="6 11" id="KW-0067">ATP-binding</keyword>
<keyword evidence="10 11" id="KW-0472">Membrane</keyword>
<dbReference type="GO" id="GO:0006605">
    <property type="term" value="P:protein targeting"/>
    <property type="evidence" value="ECO:0007669"/>
    <property type="project" value="UniProtKB-UniRule"/>
</dbReference>
<dbReference type="FunFam" id="3.40.50.300:FF:000334">
    <property type="entry name" value="Protein translocase subunit SecA"/>
    <property type="match status" value="1"/>
</dbReference>
<dbReference type="Pfam" id="PF07516">
    <property type="entry name" value="SecA_SW"/>
    <property type="match status" value="1"/>
</dbReference>
<dbReference type="GO" id="GO:0008564">
    <property type="term" value="F:protein-exporting ATPase activity"/>
    <property type="evidence" value="ECO:0007669"/>
    <property type="project" value="UniProtKB-EC"/>
</dbReference>
<dbReference type="PROSITE" id="PS01312">
    <property type="entry name" value="SECA"/>
    <property type="match status" value="1"/>
</dbReference>
<evidence type="ECO:0000256" key="12">
    <source>
        <dbReference type="RuleBase" id="RU003874"/>
    </source>
</evidence>
<evidence type="ECO:0000256" key="6">
    <source>
        <dbReference type="ARBA" id="ARBA00022840"/>
    </source>
</evidence>
<comment type="subcellular location">
    <subcellularLocation>
        <location evidence="11">Cell membrane</location>
        <topology evidence="11">Peripheral membrane protein</topology>
        <orientation evidence="11">Cytoplasmic side</orientation>
    </subcellularLocation>
    <subcellularLocation>
        <location evidence="11">Cytoplasm</location>
    </subcellularLocation>
    <text evidence="11">Distribution is 50-50.</text>
</comment>
<dbReference type="InterPro" id="IPR011116">
    <property type="entry name" value="SecA_Wing/Scaffold"/>
</dbReference>
<keyword evidence="2 11" id="KW-0813">Transport</keyword>
<evidence type="ECO:0000256" key="8">
    <source>
        <dbReference type="ARBA" id="ARBA00022967"/>
    </source>
</evidence>
<dbReference type="InterPro" id="IPR014018">
    <property type="entry name" value="SecA_motor_DEAD"/>
</dbReference>
<dbReference type="InterPro" id="IPR044722">
    <property type="entry name" value="SecA_SF2_C"/>
</dbReference>
<dbReference type="GO" id="GO:0005886">
    <property type="term" value="C:plasma membrane"/>
    <property type="evidence" value="ECO:0007669"/>
    <property type="project" value="UniProtKB-SubCell"/>
</dbReference>
<accession>A0A4R9LSJ3</accession>
<dbReference type="RefSeq" id="WP_135762821.1">
    <property type="nucleotide sequence ID" value="NZ_RQHV01000007.1"/>
</dbReference>
<feature type="region of interest" description="Disordered" evidence="13">
    <location>
        <begin position="862"/>
        <end position="919"/>
    </location>
</feature>
<dbReference type="PROSITE" id="PS51192">
    <property type="entry name" value="HELICASE_ATP_BIND_1"/>
    <property type="match status" value="1"/>
</dbReference>
<evidence type="ECO:0000313" key="17">
    <source>
        <dbReference type="Proteomes" id="UP000298264"/>
    </source>
</evidence>
<feature type="binding site" evidence="11">
    <location>
        <begin position="105"/>
        <end position="109"/>
    </location>
    <ligand>
        <name>ATP</name>
        <dbReference type="ChEBI" id="CHEBI:30616"/>
    </ligand>
</feature>
<keyword evidence="17" id="KW-1185">Reference proteome</keyword>
<dbReference type="GO" id="GO:0043952">
    <property type="term" value="P:protein transport by the Sec complex"/>
    <property type="evidence" value="ECO:0007669"/>
    <property type="project" value="TreeGrafter"/>
</dbReference>
<evidence type="ECO:0000256" key="2">
    <source>
        <dbReference type="ARBA" id="ARBA00022448"/>
    </source>
</evidence>
<dbReference type="Gene3D" id="3.40.50.300">
    <property type="entry name" value="P-loop containing nucleotide triphosphate hydrolases"/>
    <property type="match status" value="2"/>
</dbReference>
<dbReference type="Pfam" id="PF01043">
    <property type="entry name" value="SecA_PP_bind"/>
    <property type="match status" value="1"/>
</dbReference>
<dbReference type="Gene3D" id="1.10.3060.10">
    <property type="entry name" value="Helical scaffold and wing domains of SecA"/>
    <property type="match status" value="1"/>
</dbReference>
<protein>
    <recommendedName>
        <fullName evidence="11 12">Protein translocase subunit SecA</fullName>
        <ecNumber evidence="11">7.4.2.8</ecNumber>
    </recommendedName>
</protein>
<dbReference type="InterPro" id="IPR027417">
    <property type="entry name" value="P-loop_NTPase"/>
</dbReference>
<dbReference type="InterPro" id="IPR000185">
    <property type="entry name" value="SecA"/>
</dbReference>
<comment type="subunit">
    <text evidence="11">Monomer and homodimer. Part of the essential Sec protein translocation apparatus which comprises SecA, SecYEG and auxiliary proteins SecDF. Other proteins may also be involved.</text>
</comment>
<dbReference type="GO" id="GO:0065002">
    <property type="term" value="P:intracellular protein transmembrane transport"/>
    <property type="evidence" value="ECO:0007669"/>
    <property type="project" value="UniProtKB-UniRule"/>
</dbReference>
<dbReference type="EMBL" id="RQHV01000007">
    <property type="protein sequence ID" value="TGN14341.1"/>
    <property type="molecule type" value="Genomic_DNA"/>
</dbReference>
<reference evidence="16" key="1">
    <citation type="journal article" date="2019" name="PLoS Negl. Trop. Dis.">
        <title>Revisiting the worldwide diversity of Leptospira species in the environment.</title>
        <authorList>
            <person name="Vincent A.T."/>
            <person name="Schiettekatte O."/>
            <person name="Bourhy P."/>
            <person name="Veyrier F.J."/>
            <person name="Picardeau M."/>
        </authorList>
    </citation>
    <scope>NUCLEOTIDE SEQUENCE [LARGE SCALE GENOMIC DNA]</scope>
    <source>
        <strain evidence="16">201400974</strain>
    </source>
</reference>
<dbReference type="SMART" id="SM00958">
    <property type="entry name" value="SecA_PP_bind"/>
    <property type="match status" value="1"/>
</dbReference>
<keyword evidence="4 11" id="KW-0963">Cytoplasm</keyword>
<evidence type="ECO:0000256" key="10">
    <source>
        <dbReference type="ARBA" id="ARBA00023136"/>
    </source>
</evidence>
<dbReference type="FunFam" id="3.90.1440.10:FF:000001">
    <property type="entry name" value="Preprotein translocase subunit SecA"/>
    <property type="match status" value="1"/>
</dbReference>
<dbReference type="SUPFAM" id="SSF52540">
    <property type="entry name" value="P-loop containing nucleoside triphosphate hydrolases"/>
    <property type="match status" value="2"/>
</dbReference>
<dbReference type="Pfam" id="PF21090">
    <property type="entry name" value="P-loop_SecA"/>
    <property type="match status" value="1"/>
</dbReference>
<keyword evidence="9 11" id="KW-0811">Translocation</keyword>
<dbReference type="Pfam" id="PF07517">
    <property type="entry name" value="SecA_DEAD"/>
    <property type="match status" value="1"/>
</dbReference>
<feature type="domain" description="Helicase ATP-binding" evidence="14">
    <location>
        <begin position="89"/>
        <end position="247"/>
    </location>
</feature>
<feature type="binding site" evidence="11">
    <location>
        <position position="87"/>
    </location>
    <ligand>
        <name>ATP</name>
        <dbReference type="ChEBI" id="CHEBI:30616"/>
    </ligand>
</feature>
<dbReference type="InterPro" id="IPR014001">
    <property type="entry name" value="Helicase_ATP-bd"/>
</dbReference>
<dbReference type="HAMAP" id="MF_01382">
    <property type="entry name" value="SecA"/>
    <property type="match status" value="1"/>
</dbReference>
<evidence type="ECO:0000259" key="14">
    <source>
        <dbReference type="PROSITE" id="PS51192"/>
    </source>
</evidence>
<dbReference type="EC" id="7.4.2.8" evidence="11"/>
<dbReference type="CDD" id="cd18803">
    <property type="entry name" value="SF2_C_secA"/>
    <property type="match status" value="1"/>
</dbReference>
<feature type="compositionally biased region" description="Polar residues" evidence="13">
    <location>
        <begin position="895"/>
        <end position="904"/>
    </location>
</feature>
<dbReference type="AlphaFoldDB" id="A0A4R9LSJ3"/>
<evidence type="ECO:0000256" key="1">
    <source>
        <dbReference type="ARBA" id="ARBA00007650"/>
    </source>
</evidence>
<dbReference type="GO" id="GO:0005524">
    <property type="term" value="F:ATP binding"/>
    <property type="evidence" value="ECO:0007669"/>
    <property type="project" value="UniProtKB-UniRule"/>
</dbReference>
<dbReference type="GO" id="GO:0017038">
    <property type="term" value="P:protein import"/>
    <property type="evidence" value="ECO:0007669"/>
    <property type="project" value="InterPro"/>
</dbReference>
<dbReference type="CDD" id="cd17928">
    <property type="entry name" value="DEXDc_SecA"/>
    <property type="match status" value="1"/>
</dbReference>
<dbReference type="PRINTS" id="PR00906">
    <property type="entry name" value="SECA"/>
</dbReference>
<dbReference type="InterPro" id="IPR036670">
    <property type="entry name" value="SecA_X-link_sf"/>
</dbReference>
<dbReference type="Gene3D" id="3.90.1440.10">
    <property type="entry name" value="SecA, preprotein cross-linking domain"/>
    <property type="match status" value="1"/>
</dbReference>
<keyword evidence="7 11" id="KW-0653">Protein transport</keyword>
<dbReference type="GO" id="GO:0031522">
    <property type="term" value="C:cell envelope Sec protein transport complex"/>
    <property type="evidence" value="ECO:0007669"/>
    <property type="project" value="TreeGrafter"/>
</dbReference>
<keyword evidence="3 11" id="KW-1003">Cell membrane</keyword>
<dbReference type="InterPro" id="IPR036266">
    <property type="entry name" value="SecA_Wing/Scaffold_sf"/>
</dbReference>
<dbReference type="InterPro" id="IPR011130">
    <property type="entry name" value="SecA_preprotein_X-link_dom"/>
</dbReference>
<evidence type="ECO:0000256" key="3">
    <source>
        <dbReference type="ARBA" id="ARBA00022475"/>
    </source>
</evidence>
<evidence type="ECO:0000256" key="13">
    <source>
        <dbReference type="SAM" id="MobiDB-lite"/>
    </source>
</evidence>
<organism evidence="16 17">
    <name type="scientific">Leptospira ilyithenensis</name>
    <dbReference type="NCBI Taxonomy" id="2484901"/>
    <lineage>
        <taxon>Bacteria</taxon>
        <taxon>Pseudomonadati</taxon>
        <taxon>Spirochaetota</taxon>
        <taxon>Spirochaetia</taxon>
        <taxon>Leptospirales</taxon>
        <taxon>Leptospiraceae</taxon>
        <taxon>Leptospira</taxon>
    </lineage>
</organism>
<evidence type="ECO:0000256" key="4">
    <source>
        <dbReference type="ARBA" id="ARBA00022490"/>
    </source>
</evidence>
<dbReference type="OrthoDB" id="9805579at2"/>
<dbReference type="Proteomes" id="UP000298264">
    <property type="component" value="Unassembled WGS sequence"/>
</dbReference>
<name>A0A4R9LSJ3_9LEPT</name>
<dbReference type="SMART" id="SM00957">
    <property type="entry name" value="SecA_DEAD"/>
    <property type="match status" value="1"/>
</dbReference>
<gene>
    <name evidence="11 16" type="primary">secA</name>
    <name evidence="16" type="ORF">EHS11_02385</name>
</gene>
<comment type="similarity">
    <text evidence="1 11 12">Belongs to the SecA family.</text>
</comment>
<dbReference type="InterPro" id="IPR020937">
    <property type="entry name" value="SecA_CS"/>
</dbReference>
<evidence type="ECO:0000256" key="5">
    <source>
        <dbReference type="ARBA" id="ARBA00022741"/>
    </source>
</evidence>
<evidence type="ECO:0000259" key="15">
    <source>
        <dbReference type="PROSITE" id="PS51196"/>
    </source>
</evidence>
<keyword evidence="5 11" id="KW-0547">Nucleotide-binding</keyword>
<feature type="domain" description="SecA family profile" evidence="15">
    <location>
        <begin position="3"/>
        <end position="647"/>
    </location>
</feature>
<dbReference type="PANTHER" id="PTHR30612:SF0">
    <property type="entry name" value="CHLOROPLAST PROTEIN-TRANSPORTING ATPASE"/>
    <property type="match status" value="1"/>
</dbReference>
<dbReference type="InterPro" id="IPR011115">
    <property type="entry name" value="SecA_DEAD"/>
</dbReference>
<sequence>MFQKILTFLFGSKYERDLKKLTPIVESINTFEPKIRALSDSDLSNQTEIFKERLSRGESLDEILPEAFATVREVSYRTLGMRHFDVQMMGGIALHWGNISEMKTGEGKTLTSTLPIYLNSLSGQGVHVVTVNDYLAKRDANWMKPIYEFLKISVGIIQHDMEHEERKEAYNSDITYGTNNEFGFDYLRDNMVSYKEHRVQRNHNFAIVDEVDSILVDEARTPLIISGPAEESTDKYIKVDRIIPRLIEGEDYEVDEKAKNVLLSETGVHHVEELLSVDNLYHADNIELVHHVHQALKAHKIFDKDKDYVVQEDQVIIVDEFTGRLMKGRRYSDGLHQALEAKEGVSIARESQTLASITFQNFFRIYNKLAGMTGTADTEAEEFKKIYSLDVIVIPSNVKIQRIDLPDRVYKTEKEKFDAVVKDIQDKVTKKQPVLVGTISIEKSEVLSRLLTVNGLPHNVLNAKQHERESEIVANAGKPGAITIATNMAGRGTDIVLGGAQKYKDDLEKLDEIAHKAGIHSGNGIQTIYAFRELLVKQKFDESESALANIEHIQIRKQCSDILESARKWRKDHDLVIGAGGLHIIGSERHESRRIDNQLRGRSGRQGDPGSSRFYLSLQDDLMRIFGSDRIARIMDTLKMPEGQELEHSMVSNAIARAQKRVEGHNFDIRKHLLEYDDVMNRQRIYIYGIRNELLDKGNMSEKIFDFLDEVAENQIITYCEGNNVSSWETEPLNEWLSSIGIQFQLDLETYKKASNPQLKLFEDISSAFKATYQGKVERVGENIWRSIESNVFLDILDHRWKDHLYAMDHLKEGIWTVGYGEKNPLVEYKLQGFKLFDQLVDNLKVEVVSFLFRLEVSESDKSNVGTESPKEYKKVGMESREEVDMFGNEKKSNQTKPQVTNTTSSGGGSERRSSRRKK</sequence>
<dbReference type="PROSITE" id="PS51196">
    <property type="entry name" value="SECA_MOTOR_DEAD"/>
    <property type="match status" value="1"/>
</dbReference>
<evidence type="ECO:0000313" key="16">
    <source>
        <dbReference type="EMBL" id="TGN14341.1"/>
    </source>
</evidence>
<dbReference type="GO" id="GO:0005829">
    <property type="term" value="C:cytosol"/>
    <property type="evidence" value="ECO:0007669"/>
    <property type="project" value="TreeGrafter"/>
</dbReference>
<dbReference type="PANTHER" id="PTHR30612">
    <property type="entry name" value="SECA INNER MEMBRANE COMPONENT OF SEC PROTEIN SECRETION SYSTEM"/>
    <property type="match status" value="1"/>
</dbReference>
<dbReference type="SUPFAM" id="SSF81886">
    <property type="entry name" value="Helical scaffold and wing domains of SecA"/>
    <property type="match status" value="1"/>
</dbReference>
<dbReference type="SUPFAM" id="SSF81767">
    <property type="entry name" value="Pre-protein crosslinking domain of SecA"/>
    <property type="match status" value="1"/>
</dbReference>
<feature type="compositionally biased region" description="Basic and acidic residues" evidence="13">
    <location>
        <begin position="869"/>
        <end position="893"/>
    </location>
</feature>
<comment type="caution">
    <text evidence="16">The sequence shown here is derived from an EMBL/GenBank/DDBJ whole genome shotgun (WGS) entry which is preliminary data.</text>
</comment>
<keyword evidence="8 11" id="KW-1278">Translocase</keyword>
<dbReference type="NCBIfam" id="TIGR00963">
    <property type="entry name" value="secA"/>
    <property type="match status" value="1"/>
</dbReference>
<proteinExistence type="inferred from homology"/>
<comment type="catalytic activity">
    <reaction evidence="11">
        <text>ATP + H2O + cellular proteinSide 1 = ADP + phosphate + cellular proteinSide 2.</text>
        <dbReference type="EC" id="7.4.2.8"/>
    </reaction>
</comment>
<evidence type="ECO:0000256" key="11">
    <source>
        <dbReference type="HAMAP-Rule" id="MF_01382"/>
    </source>
</evidence>
<evidence type="ECO:0000256" key="9">
    <source>
        <dbReference type="ARBA" id="ARBA00023010"/>
    </source>
</evidence>
<evidence type="ECO:0000256" key="7">
    <source>
        <dbReference type="ARBA" id="ARBA00022927"/>
    </source>
</evidence>
<dbReference type="NCBIfam" id="NF009538">
    <property type="entry name" value="PRK12904.1"/>
    <property type="match status" value="1"/>
</dbReference>